<comment type="caution">
    <text evidence="2">The sequence shown here is derived from an EMBL/GenBank/DDBJ whole genome shotgun (WGS) entry which is preliminary data.</text>
</comment>
<dbReference type="Gene3D" id="2.60.40.10">
    <property type="entry name" value="Immunoglobulins"/>
    <property type="match status" value="1"/>
</dbReference>
<gene>
    <name evidence="2" type="ORF">THARTR1_10960</name>
</gene>
<dbReference type="InterPro" id="IPR026891">
    <property type="entry name" value="Fn3-like"/>
</dbReference>
<dbReference type="SMART" id="SM01217">
    <property type="entry name" value="Fn3_like"/>
    <property type="match status" value="1"/>
</dbReference>
<dbReference type="EMBL" id="MTYI01000290">
    <property type="protein sequence ID" value="PNP45409.1"/>
    <property type="molecule type" value="Genomic_DNA"/>
</dbReference>
<proteinExistence type="predicted"/>
<name>A0A2K0TIP9_TRIHA</name>
<protein>
    <recommendedName>
        <fullName evidence="1">Fibronectin type III-like domain-containing protein</fullName>
    </recommendedName>
</protein>
<dbReference type="Proteomes" id="UP000236290">
    <property type="component" value="Unassembled WGS sequence"/>
</dbReference>
<evidence type="ECO:0000313" key="2">
    <source>
        <dbReference type="EMBL" id="PNP45409.1"/>
    </source>
</evidence>
<dbReference type="AlphaFoldDB" id="A0A2K0TIP9"/>
<sequence length="142" mass="15364">MSHGRQEAAAKEHMIQPDFTGVEDPKDMAEFDTFQINVENINSTASDYVALLFLKSIDSGPQPYPLKTLVAYARAHNVQPGATTTLDLKVNVGQIACNDANGILVLYPGTYTLQVGIKNLGGPMAEFQIQGAEAVLDQFPQP</sequence>
<accession>A0A2K0TIP9</accession>
<reference evidence="2 3" key="1">
    <citation type="submission" date="2017-02" db="EMBL/GenBank/DDBJ databases">
        <title>Genomes of Trichoderma spp. with biocontrol activity.</title>
        <authorList>
            <person name="Gardiner D."/>
            <person name="Kazan K."/>
            <person name="Vos C."/>
            <person name="Harvey P."/>
        </authorList>
    </citation>
    <scope>NUCLEOTIDE SEQUENCE [LARGE SCALE GENOMIC DNA]</scope>
    <source>
        <strain evidence="2 3">Tr1</strain>
    </source>
</reference>
<organism evidence="2 3">
    <name type="scientific">Trichoderma harzianum</name>
    <name type="common">Hypocrea lixii</name>
    <dbReference type="NCBI Taxonomy" id="5544"/>
    <lineage>
        <taxon>Eukaryota</taxon>
        <taxon>Fungi</taxon>
        <taxon>Dikarya</taxon>
        <taxon>Ascomycota</taxon>
        <taxon>Pezizomycotina</taxon>
        <taxon>Sordariomycetes</taxon>
        <taxon>Hypocreomycetidae</taxon>
        <taxon>Hypocreales</taxon>
        <taxon>Hypocreaceae</taxon>
        <taxon>Trichoderma</taxon>
    </lineage>
</organism>
<dbReference type="Pfam" id="PF14310">
    <property type="entry name" value="Fn3-like"/>
    <property type="match status" value="1"/>
</dbReference>
<dbReference type="OrthoDB" id="47059at2759"/>
<evidence type="ECO:0000313" key="3">
    <source>
        <dbReference type="Proteomes" id="UP000236290"/>
    </source>
</evidence>
<dbReference type="InterPro" id="IPR013783">
    <property type="entry name" value="Ig-like_fold"/>
</dbReference>
<evidence type="ECO:0000259" key="1">
    <source>
        <dbReference type="SMART" id="SM01217"/>
    </source>
</evidence>
<feature type="domain" description="Fibronectin type III-like" evidence="1">
    <location>
        <begin position="48"/>
        <end position="119"/>
    </location>
</feature>